<evidence type="ECO:0000259" key="1">
    <source>
        <dbReference type="PROSITE" id="PS51677"/>
    </source>
</evidence>
<dbReference type="Proteomes" id="UP000184035">
    <property type="component" value="Unassembled WGS sequence"/>
</dbReference>
<gene>
    <name evidence="2" type="ORF">SAMN05443638_10942</name>
</gene>
<dbReference type="Pfam" id="PF01522">
    <property type="entry name" value="Polysacc_deac_1"/>
    <property type="match status" value="1"/>
</dbReference>
<dbReference type="InterPro" id="IPR050248">
    <property type="entry name" value="Polysacc_deacetylase_ArnD"/>
</dbReference>
<dbReference type="InterPro" id="IPR002509">
    <property type="entry name" value="NODB_dom"/>
</dbReference>
<organism evidence="2 3">
    <name type="scientific">Clostridium fallax</name>
    <dbReference type="NCBI Taxonomy" id="1533"/>
    <lineage>
        <taxon>Bacteria</taxon>
        <taxon>Bacillati</taxon>
        <taxon>Bacillota</taxon>
        <taxon>Clostridia</taxon>
        <taxon>Eubacteriales</taxon>
        <taxon>Clostridiaceae</taxon>
        <taxon>Clostridium</taxon>
    </lineage>
</organism>
<name>A0A1M4VVH1_9CLOT</name>
<dbReference type="PANTHER" id="PTHR10587">
    <property type="entry name" value="GLYCOSYL TRANSFERASE-RELATED"/>
    <property type="match status" value="1"/>
</dbReference>
<dbReference type="SUPFAM" id="SSF88713">
    <property type="entry name" value="Glycoside hydrolase/deacetylase"/>
    <property type="match status" value="1"/>
</dbReference>
<dbReference type="AlphaFoldDB" id="A0A1M4VVH1"/>
<dbReference type="GO" id="GO:0005975">
    <property type="term" value="P:carbohydrate metabolic process"/>
    <property type="evidence" value="ECO:0007669"/>
    <property type="project" value="InterPro"/>
</dbReference>
<dbReference type="Gene3D" id="3.20.20.370">
    <property type="entry name" value="Glycoside hydrolase/deacetylase"/>
    <property type="match status" value="1"/>
</dbReference>
<protein>
    <submittedName>
        <fullName evidence="2">Peptidoglycan/xylan/chitin deacetylase, PgdA/CDA1 family</fullName>
    </submittedName>
</protein>
<sequence length="234" mass="26857">MKKFIYLLILFILSSLFIGSSLPVNEEKTLDEKFVYLTFDDGPNTPVTTEVLDVLKEKNVKATFFLIGNLVNKEKDLVQRMAKEDHSLGLHSYTHDKNKLYKNSESFINEMLDTQKAIYEVTGITSNILRFPFGSNNKSFRLTKTMVDSLHKYNFKIYDWNIDSGDGLNPYLEPYKIAKNCSNAKNGSIILMHCSSVNKNTAKALPIIIDNLKKQGFTFKKIDESTKEVYRVKK</sequence>
<reference evidence="2 3" key="1">
    <citation type="submission" date="2016-11" db="EMBL/GenBank/DDBJ databases">
        <authorList>
            <person name="Jaros S."/>
            <person name="Januszkiewicz K."/>
            <person name="Wedrychowicz H."/>
        </authorList>
    </citation>
    <scope>NUCLEOTIDE SEQUENCE [LARGE SCALE GENOMIC DNA]</scope>
    <source>
        <strain evidence="2 3">DSM 2631</strain>
    </source>
</reference>
<dbReference type="CDD" id="cd10944">
    <property type="entry name" value="CE4_SmPgdA_like"/>
    <property type="match status" value="1"/>
</dbReference>
<proteinExistence type="predicted"/>
<dbReference type="RefSeq" id="WP_072895025.1">
    <property type="nucleotide sequence ID" value="NZ_FQVM01000009.1"/>
</dbReference>
<dbReference type="OrthoDB" id="258610at2"/>
<evidence type="ECO:0000313" key="2">
    <source>
        <dbReference type="EMBL" id="SHE72937.1"/>
    </source>
</evidence>
<dbReference type="GO" id="GO:0016810">
    <property type="term" value="F:hydrolase activity, acting on carbon-nitrogen (but not peptide) bonds"/>
    <property type="evidence" value="ECO:0007669"/>
    <property type="project" value="InterPro"/>
</dbReference>
<accession>A0A1M4VVH1</accession>
<dbReference type="InterPro" id="IPR011330">
    <property type="entry name" value="Glyco_hydro/deAcase_b/a-brl"/>
</dbReference>
<keyword evidence="3" id="KW-1185">Reference proteome</keyword>
<feature type="domain" description="NodB homology" evidence="1">
    <location>
        <begin position="33"/>
        <end position="220"/>
    </location>
</feature>
<dbReference type="PANTHER" id="PTHR10587:SF125">
    <property type="entry name" value="POLYSACCHARIDE DEACETYLASE YHEN-RELATED"/>
    <property type="match status" value="1"/>
</dbReference>
<dbReference type="PROSITE" id="PS51677">
    <property type="entry name" value="NODB"/>
    <property type="match status" value="1"/>
</dbReference>
<evidence type="ECO:0000313" key="3">
    <source>
        <dbReference type="Proteomes" id="UP000184035"/>
    </source>
</evidence>
<dbReference type="EMBL" id="FQVM01000009">
    <property type="protein sequence ID" value="SHE72937.1"/>
    <property type="molecule type" value="Genomic_DNA"/>
</dbReference>
<dbReference type="STRING" id="1533.SAMN05443638_10942"/>